<dbReference type="SUPFAM" id="SSF46894">
    <property type="entry name" value="C-terminal effector domain of the bipartite response regulators"/>
    <property type="match status" value="1"/>
</dbReference>
<reference evidence="5 6" key="1">
    <citation type="submission" date="2018-04" db="EMBL/GenBank/DDBJ databases">
        <title>Genome of Nocardioides gansuensis WSJ-1.</title>
        <authorList>
            <person name="Wu S."/>
            <person name="Wang G."/>
        </authorList>
    </citation>
    <scope>NUCLEOTIDE SEQUENCE [LARGE SCALE GENOMIC DNA]</scope>
    <source>
        <strain evidence="5 6">WSJ-1</strain>
    </source>
</reference>
<dbReference type="Pfam" id="PF13191">
    <property type="entry name" value="AAA_16"/>
    <property type="match status" value="1"/>
</dbReference>
<dbReference type="Gene3D" id="1.10.10.10">
    <property type="entry name" value="Winged helix-like DNA-binding domain superfamily/Winged helix DNA-binding domain"/>
    <property type="match status" value="1"/>
</dbReference>
<dbReference type="PROSITE" id="PS00622">
    <property type="entry name" value="HTH_LUXR_1"/>
    <property type="match status" value="1"/>
</dbReference>
<evidence type="ECO:0000259" key="4">
    <source>
        <dbReference type="PROSITE" id="PS50043"/>
    </source>
</evidence>
<dbReference type="PROSITE" id="PS50043">
    <property type="entry name" value="HTH_LUXR_2"/>
    <property type="match status" value="1"/>
</dbReference>
<feature type="region of interest" description="Disordered" evidence="3">
    <location>
        <begin position="1"/>
        <end position="24"/>
    </location>
</feature>
<dbReference type="PANTHER" id="PTHR16305:SF35">
    <property type="entry name" value="TRANSCRIPTIONAL ACTIVATOR DOMAIN"/>
    <property type="match status" value="1"/>
</dbReference>
<dbReference type="CDD" id="cd06170">
    <property type="entry name" value="LuxR_C_like"/>
    <property type="match status" value="1"/>
</dbReference>
<dbReference type="InterPro" id="IPR016032">
    <property type="entry name" value="Sig_transdc_resp-reg_C-effctor"/>
</dbReference>
<dbReference type="EMBL" id="QDGZ01000001">
    <property type="protein sequence ID" value="PVG84347.1"/>
    <property type="molecule type" value="Genomic_DNA"/>
</dbReference>
<dbReference type="Gene3D" id="1.25.40.10">
    <property type="entry name" value="Tetratricopeptide repeat domain"/>
    <property type="match status" value="1"/>
</dbReference>
<comment type="caution">
    <text evidence="5">The sequence shown here is derived from an EMBL/GenBank/DDBJ whole genome shotgun (WGS) entry which is preliminary data.</text>
</comment>
<evidence type="ECO:0000256" key="2">
    <source>
        <dbReference type="ARBA" id="ARBA00022840"/>
    </source>
</evidence>
<dbReference type="InterPro" id="IPR000792">
    <property type="entry name" value="Tscrpt_reg_LuxR_C"/>
</dbReference>
<keyword evidence="1" id="KW-0547">Nucleotide-binding</keyword>
<dbReference type="GO" id="GO:0005524">
    <property type="term" value="F:ATP binding"/>
    <property type="evidence" value="ECO:0007669"/>
    <property type="project" value="UniProtKB-KW"/>
</dbReference>
<feature type="domain" description="HTH luxR-type" evidence="4">
    <location>
        <begin position="927"/>
        <end position="992"/>
    </location>
</feature>
<proteinExistence type="predicted"/>
<dbReference type="InterPro" id="IPR027417">
    <property type="entry name" value="P-loop_NTPase"/>
</dbReference>
<protein>
    <submittedName>
        <fullName evidence="5">LuxR family transcriptional regulator</fullName>
    </submittedName>
</protein>
<dbReference type="Pfam" id="PF00196">
    <property type="entry name" value="GerE"/>
    <property type="match status" value="1"/>
</dbReference>
<dbReference type="SUPFAM" id="SSF48452">
    <property type="entry name" value="TPR-like"/>
    <property type="match status" value="1"/>
</dbReference>
<dbReference type="PRINTS" id="PR00038">
    <property type="entry name" value="HTHLUXR"/>
</dbReference>
<name>A0A2T8FF76_9ACTN</name>
<sequence length="994" mass="107841">MTKATAMSVRGDTMSDVPAPRSPDLVGRDAELQELSSWLGIRVPAQLRAASGDATRAVLLGGDAGVGKTRLLTELRDVATADGWLVVAGHCLDLAESSLPYLPFSEILGRLMTDLPDVVAEVTERHPTLVRLQPGRRIRGTDDRDDDLSLDRGNIFAAVHDLLETAAASASVLVVVEDAHWADQATRDMLSFLFSRPFAGPVSLVVSFRSDDLHRRHPLRPQVAEWTRVRGVERMQLEPLTPIAVRHLVKALRPGTISEAELAAIVDRSEGNPFFVEELVGAAWDGQIPVELADVLLVRLDRLDDTTREVVRLASVAGRQVSHDLLAAVSGLDASTLERAVRAAVESHVLVAGRHAAYSFRHALLGEAVYDDLLPGERTRLHADFAAAMKSGSAVGTAAELAQHARRAGDLPTALRAEIEAGNEAMAVGGPHEAATHFLDALEIVGNLRPAPEDIDQAGLVRRCAEAFIASGRVSKAVKVLRAHLEALPADAPDLERGQLLTEIAAALMLTDSTESPEKVAAEAVSLLQDAPPKHLARALAVQAQCLGRWNADEARVVAMEAMALAERHNLTGLVVDLTTTLASLDTVEESDQLEAAWGAAVARAREAGLIEPELRARYFLARLRHDRGERAEAIEGYRQVVARAEETGMPWAPYPAEARAMLGLVLVDQGRLDEAFDLLDVSDQQPPMVFEWLYFAIQMRVCTLHGRQHGDSLERLRHYWSVDGLIAIIAGTAELDRADHDGDPHRAMEVYERIVDTLRPLWHEWFQARLRLAATVIGVHASAAARQSAEERLAAAPVVAQLFADGERVIERYADYEIAQGPEARAWMLARTAEHLRWRWLSQLDPPAADDLLAAWRETEAAFATYGSVPELARVRARYAAVLRATGDAAAARQMADLARQTAHALDLRPLLDELTALGSSAAPRSEAVADALTPRESEILALVAEGRTNGEIGKQLFISTKTVSVHVSNILGKLGAASRTEAAAIARRRGLL</sequence>
<dbReference type="GO" id="GO:0003677">
    <property type="term" value="F:DNA binding"/>
    <property type="evidence" value="ECO:0007669"/>
    <property type="project" value="InterPro"/>
</dbReference>
<dbReference type="GO" id="GO:0004016">
    <property type="term" value="F:adenylate cyclase activity"/>
    <property type="evidence" value="ECO:0007669"/>
    <property type="project" value="TreeGrafter"/>
</dbReference>
<keyword evidence="2" id="KW-0067">ATP-binding</keyword>
<organism evidence="5 6">
    <name type="scientific">Nocardioides gansuensis</name>
    <dbReference type="NCBI Taxonomy" id="2138300"/>
    <lineage>
        <taxon>Bacteria</taxon>
        <taxon>Bacillati</taxon>
        <taxon>Actinomycetota</taxon>
        <taxon>Actinomycetes</taxon>
        <taxon>Propionibacteriales</taxon>
        <taxon>Nocardioidaceae</taxon>
        <taxon>Nocardioides</taxon>
    </lineage>
</organism>
<dbReference type="Proteomes" id="UP000246018">
    <property type="component" value="Unassembled WGS sequence"/>
</dbReference>
<keyword evidence="6" id="KW-1185">Reference proteome</keyword>
<evidence type="ECO:0000256" key="3">
    <source>
        <dbReference type="SAM" id="MobiDB-lite"/>
    </source>
</evidence>
<gene>
    <name evidence="5" type="ORF">DDE18_01610</name>
</gene>
<dbReference type="GO" id="GO:0005737">
    <property type="term" value="C:cytoplasm"/>
    <property type="evidence" value="ECO:0007669"/>
    <property type="project" value="TreeGrafter"/>
</dbReference>
<dbReference type="SMART" id="SM00421">
    <property type="entry name" value="HTH_LUXR"/>
    <property type="match status" value="1"/>
</dbReference>
<dbReference type="AlphaFoldDB" id="A0A2T8FF76"/>
<dbReference type="InterPro" id="IPR036388">
    <property type="entry name" value="WH-like_DNA-bd_sf"/>
</dbReference>
<evidence type="ECO:0000256" key="1">
    <source>
        <dbReference type="ARBA" id="ARBA00022741"/>
    </source>
</evidence>
<dbReference type="PANTHER" id="PTHR16305">
    <property type="entry name" value="TESTICULAR SOLUBLE ADENYLYL CYCLASE"/>
    <property type="match status" value="1"/>
</dbReference>
<dbReference type="OrthoDB" id="5476461at2"/>
<evidence type="ECO:0000313" key="5">
    <source>
        <dbReference type="EMBL" id="PVG84347.1"/>
    </source>
</evidence>
<dbReference type="GO" id="GO:0006355">
    <property type="term" value="P:regulation of DNA-templated transcription"/>
    <property type="evidence" value="ECO:0007669"/>
    <property type="project" value="InterPro"/>
</dbReference>
<evidence type="ECO:0000313" key="6">
    <source>
        <dbReference type="Proteomes" id="UP000246018"/>
    </source>
</evidence>
<dbReference type="InterPro" id="IPR011990">
    <property type="entry name" value="TPR-like_helical_dom_sf"/>
</dbReference>
<dbReference type="InterPro" id="IPR041664">
    <property type="entry name" value="AAA_16"/>
</dbReference>
<accession>A0A2T8FF76</accession>
<dbReference type="SUPFAM" id="SSF52540">
    <property type="entry name" value="P-loop containing nucleoside triphosphate hydrolases"/>
    <property type="match status" value="1"/>
</dbReference>